<name>A0ABR9DPE1_9MICO</name>
<dbReference type="InterPro" id="IPR000092">
    <property type="entry name" value="Polyprenyl_synt"/>
</dbReference>
<dbReference type="RefSeq" id="WP_192277198.1">
    <property type="nucleotide sequence ID" value="NZ_JACZDF010000001.1"/>
</dbReference>
<accession>A0ABR9DPE1</accession>
<evidence type="ECO:0000256" key="2">
    <source>
        <dbReference type="ARBA" id="ARBA00006706"/>
    </source>
</evidence>
<dbReference type="Proteomes" id="UP000642107">
    <property type="component" value="Unassembled WGS sequence"/>
</dbReference>
<protein>
    <submittedName>
        <fullName evidence="7">Polyprenyl synthetase family protein</fullName>
    </submittedName>
</protein>
<dbReference type="PROSITE" id="PS00723">
    <property type="entry name" value="POLYPRENYL_SYNTHASE_1"/>
    <property type="match status" value="1"/>
</dbReference>
<dbReference type="InterPro" id="IPR008949">
    <property type="entry name" value="Isoprenoid_synthase_dom_sf"/>
</dbReference>
<dbReference type="InterPro" id="IPR033749">
    <property type="entry name" value="Polyprenyl_synt_CS"/>
</dbReference>
<sequence length="364" mass="36693">MSAVAVGSTHAPARAWTPDALVGTLRGQATRLPDPDGHLASLWDALADAADGGSGVRPALLLAAYRALGGQRDDLARELADATELLHTAFLVHDDVIDHDDVRRGRPTVAARHGAAARARGASPAGIADAALAGGILAGDLALVRAVSAVAALDVSPATRTALLDLLGDVVAESAAGELADTTALAAGRPSLPTALATAERKTAVYTFVWPLRAAALLVGTPAALALGPALEHVGRLVGVAFQMRDDLRGTFGDPAATGKSCVSDLRAGRATALVAVAAGTGAWPEVLRVLGDPELDAAGAEPVRRALAEHGVPEAVARLADDRIMSALHVGRAAGVPEELLDLLCAGARPDAETLATTVGADA</sequence>
<keyword evidence="4" id="KW-0479">Metal-binding</keyword>
<reference evidence="7 8" key="1">
    <citation type="submission" date="2020-09" db="EMBL/GenBank/DDBJ databases">
        <title>Flavimobilis rhizosphaerae sp. nov., isolated from rhizosphere soil of Spartina alterniflora.</title>
        <authorList>
            <person name="Hanqin C."/>
        </authorList>
    </citation>
    <scope>NUCLEOTIDE SEQUENCE [LARGE SCALE GENOMIC DNA]</scope>
    <source>
        <strain evidence="7 8">GY 10621</strain>
    </source>
</reference>
<keyword evidence="5" id="KW-0460">Magnesium</keyword>
<dbReference type="Gene3D" id="1.10.600.10">
    <property type="entry name" value="Farnesyl Diphosphate Synthase"/>
    <property type="match status" value="1"/>
</dbReference>
<evidence type="ECO:0000256" key="6">
    <source>
        <dbReference type="RuleBase" id="RU004466"/>
    </source>
</evidence>
<dbReference type="SFLD" id="SFLDS00005">
    <property type="entry name" value="Isoprenoid_Synthase_Type_I"/>
    <property type="match status" value="1"/>
</dbReference>
<proteinExistence type="inferred from homology"/>
<dbReference type="PANTHER" id="PTHR12001">
    <property type="entry name" value="GERANYLGERANYL PYROPHOSPHATE SYNTHASE"/>
    <property type="match status" value="1"/>
</dbReference>
<evidence type="ECO:0000256" key="5">
    <source>
        <dbReference type="ARBA" id="ARBA00022842"/>
    </source>
</evidence>
<comment type="caution">
    <text evidence="7">The sequence shown here is derived from an EMBL/GenBank/DDBJ whole genome shotgun (WGS) entry which is preliminary data.</text>
</comment>
<dbReference type="PROSITE" id="PS00444">
    <property type="entry name" value="POLYPRENYL_SYNTHASE_2"/>
    <property type="match status" value="1"/>
</dbReference>
<evidence type="ECO:0000313" key="8">
    <source>
        <dbReference type="Proteomes" id="UP000642107"/>
    </source>
</evidence>
<evidence type="ECO:0000256" key="4">
    <source>
        <dbReference type="ARBA" id="ARBA00022723"/>
    </source>
</evidence>
<evidence type="ECO:0000256" key="1">
    <source>
        <dbReference type="ARBA" id="ARBA00001946"/>
    </source>
</evidence>
<comment type="cofactor">
    <cofactor evidence="1">
        <name>Mg(2+)</name>
        <dbReference type="ChEBI" id="CHEBI:18420"/>
    </cofactor>
</comment>
<gene>
    <name evidence="7" type="ORF">IGS67_01665</name>
</gene>
<evidence type="ECO:0000256" key="3">
    <source>
        <dbReference type="ARBA" id="ARBA00022679"/>
    </source>
</evidence>
<dbReference type="SUPFAM" id="SSF48576">
    <property type="entry name" value="Terpenoid synthases"/>
    <property type="match status" value="1"/>
</dbReference>
<dbReference type="PANTHER" id="PTHR12001:SF85">
    <property type="entry name" value="SHORT CHAIN ISOPRENYL DIPHOSPHATE SYNTHASE"/>
    <property type="match status" value="1"/>
</dbReference>
<dbReference type="Pfam" id="PF00348">
    <property type="entry name" value="polyprenyl_synt"/>
    <property type="match status" value="1"/>
</dbReference>
<evidence type="ECO:0000313" key="7">
    <source>
        <dbReference type="EMBL" id="MBD9698202.1"/>
    </source>
</evidence>
<organism evidence="7 8">
    <name type="scientific">Flavimobilis rhizosphaerae</name>
    <dbReference type="NCBI Taxonomy" id="2775421"/>
    <lineage>
        <taxon>Bacteria</taxon>
        <taxon>Bacillati</taxon>
        <taxon>Actinomycetota</taxon>
        <taxon>Actinomycetes</taxon>
        <taxon>Micrococcales</taxon>
        <taxon>Jonesiaceae</taxon>
        <taxon>Flavimobilis</taxon>
    </lineage>
</organism>
<comment type="similarity">
    <text evidence="2 6">Belongs to the FPP/GGPP synthase family.</text>
</comment>
<keyword evidence="8" id="KW-1185">Reference proteome</keyword>
<keyword evidence="3 6" id="KW-0808">Transferase</keyword>
<dbReference type="EMBL" id="JACZDF010000001">
    <property type="protein sequence ID" value="MBD9698202.1"/>
    <property type="molecule type" value="Genomic_DNA"/>
</dbReference>